<name>A0A4D6NF70_VIGUN</name>
<feature type="region of interest" description="Disordered" evidence="1">
    <location>
        <begin position="1"/>
        <end position="108"/>
    </location>
</feature>
<accession>A0A4D6NF70</accession>
<proteinExistence type="predicted"/>
<keyword evidence="3" id="KW-1185">Reference proteome</keyword>
<evidence type="ECO:0000313" key="3">
    <source>
        <dbReference type="Proteomes" id="UP000501690"/>
    </source>
</evidence>
<organism evidence="2 3">
    <name type="scientific">Vigna unguiculata</name>
    <name type="common">Cowpea</name>
    <dbReference type="NCBI Taxonomy" id="3917"/>
    <lineage>
        <taxon>Eukaryota</taxon>
        <taxon>Viridiplantae</taxon>
        <taxon>Streptophyta</taxon>
        <taxon>Embryophyta</taxon>
        <taxon>Tracheophyta</taxon>
        <taxon>Spermatophyta</taxon>
        <taxon>Magnoliopsida</taxon>
        <taxon>eudicotyledons</taxon>
        <taxon>Gunneridae</taxon>
        <taxon>Pentapetalae</taxon>
        <taxon>rosids</taxon>
        <taxon>fabids</taxon>
        <taxon>Fabales</taxon>
        <taxon>Fabaceae</taxon>
        <taxon>Papilionoideae</taxon>
        <taxon>50 kb inversion clade</taxon>
        <taxon>NPAAA clade</taxon>
        <taxon>indigoferoid/millettioid clade</taxon>
        <taxon>Phaseoleae</taxon>
        <taxon>Vigna</taxon>
    </lineage>
</organism>
<protein>
    <submittedName>
        <fullName evidence="2">Uncharacterized protein</fullName>
    </submittedName>
</protein>
<dbReference type="AlphaFoldDB" id="A0A4D6NF70"/>
<feature type="compositionally biased region" description="Basic and acidic residues" evidence="1">
    <location>
        <begin position="43"/>
        <end position="55"/>
    </location>
</feature>
<feature type="compositionally biased region" description="Basic residues" evidence="1">
    <location>
        <begin position="87"/>
        <end position="96"/>
    </location>
</feature>
<evidence type="ECO:0000313" key="2">
    <source>
        <dbReference type="EMBL" id="QCE10577.1"/>
    </source>
</evidence>
<sequence length="175" mass="19688">MAEGAGSNICSQPYPKFRDWKNRYPNNPQTFTFHLPQSYPPKCESETEKGRRDNHGGIATGTSGHKWRRRGGTTRKQPQRASSVKPRSGRNPHVGKGKLALPVTRTGRGSGGINDATAFMVVASRAVSNMSEKWGNVVDDVRVFRVRKNDWRQRHWSGLRWMLVSLVVAKGERMS</sequence>
<evidence type="ECO:0000256" key="1">
    <source>
        <dbReference type="SAM" id="MobiDB-lite"/>
    </source>
</evidence>
<dbReference type="EMBL" id="CP039354">
    <property type="protein sequence ID" value="QCE10577.1"/>
    <property type="molecule type" value="Genomic_DNA"/>
</dbReference>
<reference evidence="2 3" key="1">
    <citation type="submission" date="2019-04" db="EMBL/GenBank/DDBJ databases">
        <title>An improved genome assembly and genetic linkage map for asparagus bean, Vigna unguiculata ssp. sesquipedialis.</title>
        <authorList>
            <person name="Xia Q."/>
            <person name="Zhang R."/>
            <person name="Dong Y."/>
        </authorList>
    </citation>
    <scope>NUCLEOTIDE SEQUENCE [LARGE SCALE GENOMIC DNA]</scope>
    <source>
        <tissue evidence="2">Leaf</tissue>
    </source>
</reference>
<gene>
    <name evidence="2" type="ORF">DEO72_LG10g1807</name>
</gene>
<dbReference type="Proteomes" id="UP000501690">
    <property type="component" value="Linkage Group LG10"/>
</dbReference>